<dbReference type="SUPFAM" id="SSF52540">
    <property type="entry name" value="P-loop containing nucleoside triphosphate hydrolases"/>
    <property type="match status" value="1"/>
</dbReference>
<dbReference type="NCBIfam" id="NF004723">
    <property type="entry name" value="PRK06067.1"/>
    <property type="match status" value="1"/>
</dbReference>
<name>A0A382RYB8_9ZZZZ</name>
<evidence type="ECO:0000256" key="2">
    <source>
        <dbReference type="ARBA" id="ARBA00022840"/>
    </source>
</evidence>
<evidence type="ECO:0000259" key="3">
    <source>
        <dbReference type="Pfam" id="PF06745"/>
    </source>
</evidence>
<gene>
    <name evidence="4" type="ORF">METZ01_LOCUS355548</name>
</gene>
<sequence>VSTGSTEIDRRLGGGIPYRTLMLVEGQPASGKSTLSQQLLWGAIKSGECATIYATEQTVQSFLRQMDSLGMDITDYFLLDQLRIYPVALADLENRSERAFDELATHIENETQSSVFVIDALTTLVAHGDGAQIRDFFLRCKSICDSGKVIICTVHSGAFDEDVLTRVRSICDAYLQLEVTAAGSQLVKTIKVAKIRGADSATGGIIGFEVEPGLGIRIIPISTARA</sequence>
<dbReference type="InterPro" id="IPR014774">
    <property type="entry name" value="KaiC-like_dom"/>
</dbReference>
<keyword evidence="2" id="KW-0067">ATP-binding</keyword>
<feature type="domain" description="KaiC-like" evidence="3">
    <location>
        <begin position="1"/>
        <end position="221"/>
    </location>
</feature>
<accession>A0A382RYB8</accession>
<keyword evidence="1" id="KW-0547">Nucleotide-binding</keyword>
<feature type="non-terminal residue" evidence="4">
    <location>
        <position position="1"/>
    </location>
</feature>
<protein>
    <recommendedName>
        <fullName evidence="3">KaiC-like domain-containing protein</fullName>
    </recommendedName>
</protein>
<dbReference type="Gene3D" id="3.40.50.300">
    <property type="entry name" value="P-loop containing nucleotide triphosphate hydrolases"/>
    <property type="match status" value="1"/>
</dbReference>
<evidence type="ECO:0000313" key="4">
    <source>
        <dbReference type="EMBL" id="SVD02694.1"/>
    </source>
</evidence>
<reference evidence="4" key="1">
    <citation type="submission" date="2018-05" db="EMBL/GenBank/DDBJ databases">
        <authorList>
            <person name="Lanie J.A."/>
            <person name="Ng W.-L."/>
            <person name="Kazmierczak K.M."/>
            <person name="Andrzejewski T.M."/>
            <person name="Davidsen T.M."/>
            <person name="Wayne K.J."/>
            <person name="Tettelin H."/>
            <person name="Glass J.I."/>
            <person name="Rusch D."/>
            <person name="Podicherti R."/>
            <person name="Tsui H.-C.T."/>
            <person name="Winkler M.E."/>
        </authorList>
    </citation>
    <scope>NUCLEOTIDE SEQUENCE</scope>
</reference>
<dbReference type="AlphaFoldDB" id="A0A382RYB8"/>
<dbReference type="PANTHER" id="PTHR43637:SF3">
    <property type="entry name" value="FLAGELLA-RELATED PROTEIN H-RELATED"/>
    <property type="match status" value="1"/>
</dbReference>
<dbReference type="Pfam" id="PF06745">
    <property type="entry name" value="ATPase"/>
    <property type="match status" value="1"/>
</dbReference>
<dbReference type="EMBL" id="UINC01125099">
    <property type="protein sequence ID" value="SVD02694.1"/>
    <property type="molecule type" value="Genomic_DNA"/>
</dbReference>
<dbReference type="InterPro" id="IPR027417">
    <property type="entry name" value="P-loop_NTPase"/>
</dbReference>
<organism evidence="4">
    <name type="scientific">marine metagenome</name>
    <dbReference type="NCBI Taxonomy" id="408172"/>
    <lineage>
        <taxon>unclassified sequences</taxon>
        <taxon>metagenomes</taxon>
        <taxon>ecological metagenomes</taxon>
    </lineage>
</organism>
<dbReference type="PANTHER" id="PTHR43637">
    <property type="entry name" value="UPF0273 PROTEIN TM_0370"/>
    <property type="match status" value="1"/>
</dbReference>
<proteinExistence type="predicted"/>
<evidence type="ECO:0000256" key="1">
    <source>
        <dbReference type="ARBA" id="ARBA00022741"/>
    </source>
</evidence>
<dbReference type="GO" id="GO:0005524">
    <property type="term" value="F:ATP binding"/>
    <property type="evidence" value="ECO:0007669"/>
    <property type="project" value="UniProtKB-KW"/>
</dbReference>